<evidence type="ECO:0000313" key="4">
    <source>
        <dbReference type="Proteomes" id="UP000250321"/>
    </source>
</evidence>
<dbReference type="Pfam" id="PF01740">
    <property type="entry name" value="STAS"/>
    <property type="match status" value="1"/>
</dbReference>
<dbReference type="OrthoDB" id="288203at2759"/>
<dbReference type="AlphaFoldDB" id="A0A314YT21"/>
<dbReference type="InterPro" id="IPR001902">
    <property type="entry name" value="SLC26A/SulP_fam"/>
</dbReference>
<dbReference type="Gene3D" id="3.30.750.24">
    <property type="entry name" value="STAS domain"/>
    <property type="match status" value="1"/>
</dbReference>
<dbReference type="GO" id="GO:0016020">
    <property type="term" value="C:membrane"/>
    <property type="evidence" value="ECO:0007669"/>
    <property type="project" value="InterPro"/>
</dbReference>
<feature type="domain" description="STAS" evidence="2">
    <location>
        <begin position="132"/>
        <end position="181"/>
    </location>
</feature>
<dbReference type="InterPro" id="IPR002645">
    <property type="entry name" value="STAS_dom"/>
</dbReference>
<organism evidence="3 4">
    <name type="scientific">Prunus yedoensis var. nudiflora</name>
    <dbReference type="NCBI Taxonomy" id="2094558"/>
    <lineage>
        <taxon>Eukaryota</taxon>
        <taxon>Viridiplantae</taxon>
        <taxon>Streptophyta</taxon>
        <taxon>Embryophyta</taxon>
        <taxon>Tracheophyta</taxon>
        <taxon>Spermatophyta</taxon>
        <taxon>Magnoliopsida</taxon>
        <taxon>eudicotyledons</taxon>
        <taxon>Gunneridae</taxon>
        <taxon>Pentapetalae</taxon>
        <taxon>rosids</taxon>
        <taxon>fabids</taxon>
        <taxon>Rosales</taxon>
        <taxon>Rosaceae</taxon>
        <taxon>Amygdaloideae</taxon>
        <taxon>Amygdaleae</taxon>
        <taxon>Prunus</taxon>
    </lineage>
</organism>
<reference evidence="3 4" key="1">
    <citation type="submission" date="2018-02" db="EMBL/GenBank/DDBJ databases">
        <title>Draft genome of wild Prunus yedoensis var. nudiflora.</title>
        <authorList>
            <person name="Baek S."/>
            <person name="Kim J.-H."/>
            <person name="Choi K."/>
            <person name="Kim G.-B."/>
            <person name="Cho A."/>
            <person name="Jang H."/>
            <person name="Shin C.-H."/>
            <person name="Yu H.-J."/>
            <person name="Mun J.-H."/>
        </authorList>
    </citation>
    <scope>NUCLEOTIDE SEQUENCE [LARGE SCALE GENOMIC DNA]</scope>
    <source>
        <strain evidence="4">cv. Jeju island</strain>
        <tissue evidence="3">Leaf</tissue>
    </source>
</reference>
<dbReference type="EMBL" id="PJQY01000793">
    <property type="protein sequence ID" value="PQQ07898.1"/>
    <property type="molecule type" value="Genomic_DNA"/>
</dbReference>
<comment type="caution">
    <text evidence="3">The sequence shown here is derived from an EMBL/GenBank/DDBJ whole genome shotgun (WGS) entry which is preliminary data.</text>
</comment>
<proteinExistence type="predicted"/>
<keyword evidence="1" id="KW-0472">Membrane</keyword>
<name>A0A314YT21_PRUYE</name>
<dbReference type="InterPro" id="IPR036513">
    <property type="entry name" value="STAS_dom_sf"/>
</dbReference>
<feature type="transmembrane region" description="Helical" evidence="1">
    <location>
        <begin position="81"/>
        <end position="110"/>
    </location>
</feature>
<accession>A0A314YT21</accession>
<dbReference type="STRING" id="2094558.A0A314YT21"/>
<protein>
    <recommendedName>
        <fullName evidence="2">STAS domain-containing protein</fullName>
    </recommendedName>
</protein>
<gene>
    <name evidence="3" type="ORF">Pyn_16480</name>
</gene>
<dbReference type="GO" id="GO:0055085">
    <property type="term" value="P:transmembrane transport"/>
    <property type="evidence" value="ECO:0007669"/>
    <property type="project" value="InterPro"/>
</dbReference>
<keyword evidence="1" id="KW-0812">Transmembrane</keyword>
<evidence type="ECO:0000313" key="3">
    <source>
        <dbReference type="EMBL" id="PQQ07898.1"/>
    </source>
</evidence>
<evidence type="ECO:0000256" key="1">
    <source>
        <dbReference type="SAM" id="Phobius"/>
    </source>
</evidence>
<keyword evidence="4" id="KW-1185">Reference proteome</keyword>
<dbReference type="PANTHER" id="PTHR11814">
    <property type="entry name" value="SULFATE TRANSPORTER"/>
    <property type="match status" value="1"/>
</dbReference>
<sequence length="181" mass="20425">MASPKKSKKSKKDRKLKKNLSLVPVEPKAAYSGWWDSFFNSRLGEYTDTETHSRALLVVIYYEAAIHFWKVDKFDFVVCMSAYIGVVFGIVEIGLVLAVAISVIMVLLFVARPRTSVQGNLPNSMVYRNVEQYPNASNVPGILILEIDAPIYFANTNYLRERHTSWRGLDEGIVVVGTCMI</sequence>
<dbReference type="Proteomes" id="UP000250321">
    <property type="component" value="Unassembled WGS sequence"/>
</dbReference>
<keyword evidence="1" id="KW-1133">Transmembrane helix</keyword>
<evidence type="ECO:0000259" key="2">
    <source>
        <dbReference type="PROSITE" id="PS50801"/>
    </source>
</evidence>
<dbReference type="PROSITE" id="PS50801">
    <property type="entry name" value="STAS"/>
    <property type="match status" value="1"/>
</dbReference>